<feature type="transmembrane region" description="Helical" evidence="1">
    <location>
        <begin position="180"/>
        <end position="198"/>
    </location>
</feature>
<organism evidence="2">
    <name type="scientific">Staphylothermus marinus</name>
    <dbReference type="NCBI Taxonomy" id="2280"/>
    <lineage>
        <taxon>Archaea</taxon>
        <taxon>Thermoproteota</taxon>
        <taxon>Thermoprotei</taxon>
        <taxon>Desulfurococcales</taxon>
        <taxon>Desulfurococcaceae</taxon>
        <taxon>Staphylothermus</taxon>
    </lineage>
</organism>
<protein>
    <submittedName>
        <fullName evidence="2">Uncharacterized protein</fullName>
    </submittedName>
</protein>
<feature type="transmembrane region" description="Helical" evidence="1">
    <location>
        <begin position="210"/>
        <end position="227"/>
    </location>
</feature>
<feature type="transmembrane region" description="Helical" evidence="1">
    <location>
        <begin position="393"/>
        <end position="411"/>
    </location>
</feature>
<feature type="transmembrane region" description="Helical" evidence="1">
    <location>
        <begin position="423"/>
        <end position="438"/>
    </location>
</feature>
<evidence type="ECO:0000256" key="1">
    <source>
        <dbReference type="SAM" id="Phobius"/>
    </source>
</evidence>
<gene>
    <name evidence="2" type="ORF">ENU14_01625</name>
</gene>
<keyword evidence="1" id="KW-1133">Transmembrane helix</keyword>
<feature type="transmembrane region" description="Helical" evidence="1">
    <location>
        <begin position="154"/>
        <end position="174"/>
    </location>
</feature>
<evidence type="ECO:0000313" key="2">
    <source>
        <dbReference type="EMBL" id="HGM58277.1"/>
    </source>
</evidence>
<feature type="transmembrane region" description="Helical" evidence="1">
    <location>
        <begin position="363"/>
        <end position="381"/>
    </location>
</feature>
<proteinExistence type="predicted"/>
<accession>A0A7C4DAA8</accession>
<dbReference type="AlphaFoldDB" id="A0A7C4DAA8"/>
<name>A0A7C4DAA8_STAMA</name>
<comment type="caution">
    <text evidence="2">The sequence shown here is derived from an EMBL/GenBank/DDBJ whole genome shotgun (WGS) entry which is preliminary data.</text>
</comment>
<feature type="transmembrane region" description="Helical" evidence="1">
    <location>
        <begin position="233"/>
        <end position="255"/>
    </location>
</feature>
<reference evidence="2" key="1">
    <citation type="journal article" date="2020" name="mSystems">
        <title>Genome- and Community-Level Interaction Insights into Carbon Utilization and Element Cycling Functions of Hydrothermarchaeota in Hydrothermal Sediment.</title>
        <authorList>
            <person name="Zhou Z."/>
            <person name="Liu Y."/>
            <person name="Xu W."/>
            <person name="Pan J."/>
            <person name="Luo Z.H."/>
            <person name="Li M."/>
        </authorList>
    </citation>
    <scope>NUCLEOTIDE SEQUENCE [LARGE SCALE GENOMIC DNA]</scope>
    <source>
        <strain evidence="2">SpSt-642</strain>
    </source>
</reference>
<feature type="transmembrane region" description="Helical" evidence="1">
    <location>
        <begin position="6"/>
        <end position="28"/>
    </location>
</feature>
<dbReference type="EMBL" id="DTBJ01000016">
    <property type="protein sequence ID" value="HGM58277.1"/>
    <property type="molecule type" value="Genomic_DNA"/>
</dbReference>
<keyword evidence="1" id="KW-0472">Membrane</keyword>
<sequence length="439" mass="50460">MINMVNLINYSLIAVFSIILFLVFKPFINKYLYRLRLESEFLDFLSILLTLEATGLRLDNVLEEALSNKLILPNSFMNIAKKYGVISRLNPDPYNCIRVLSREIPSNRVSSFFRGYSEVLISSNDTLHYVESFLKEELKSIESRIENYISILDTVYESFLIIILGFIIYSIMPIIHIDPIFFSILLSILSTTALLIVCKLNSLAMFHYNGFTYYTLISLVALCPLITSMFNIILFFHLSVVFLGIMLLFLTNSFLSIENNILLMLEDLYSSVRQGFSIDSSIVRISCKYGFPVELISNLIKIGFKAKNIISVLKIPVFAQRIFNLILAPIEYSHSFPNYLGYVLNITDSIKSLRRILSERVRVYYMYVFILLSVSIAMLKLMNNTGFVNNNNYLVKSLIYSSIFESCIIASTIGSGYWFRSKIFYILLTICLLIILILV</sequence>
<keyword evidence="1" id="KW-0812">Transmembrane</keyword>